<dbReference type="InterPro" id="IPR000463">
    <property type="entry name" value="Fatty_acid-bd"/>
</dbReference>
<dbReference type="PRINTS" id="PR00178">
    <property type="entry name" value="FATTYACIDBP"/>
</dbReference>
<dbReference type="Ensembl" id="ENSONIT00000003870.2">
    <property type="protein sequence ID" value="ENSONIP00000003869.1"/>
    <property type="gene ID" value="ENSONIG00000003090.2"/>
</dbReference>
<reference evidence="8" key="3">
    <citation type="submission" date="2025-09" db="UniProtKB">
        <authorList>
            <consortium name="Ensembl"/>
        </authorList>
    </citation>
    <scope>IDENTIFICATION</scope>
</reference>
<sequence>MLNQATNRQFSQLFGLFPFHQQRIQVSFVCSPSVSFTFTIMVEQFVGTWTLVNSDKFDDYMKAVGVNFATRQMGILAKPNVVIDVGDDGFITLKSVTTFKTTEFKFKLNEECDEDTPDGRATKTTMTIEDGKLVQKQAWDGKTTRIEREIQDGKLIAKCYMDDVVAVRTYEKAA</sequence>
<keyword evidence="5" id="KW-0683">Retinol-binding</keyword>
<evidence type="ECO:0000256" key="1">
    <source>
        <dbReference type="ARBA" id="ARBA00003699"/>
    </source>
</evidence>
<evidence type="ECO:0000256" key="4">
    <source>
        <dbReference type="ARBA" id="ARBA00022893"/>
    </source>
</evidence>
<dbReference type="eggNOG" id="KOG4015">
    <property type="taxonomic scope" value="Eukaryota"/>
</dbReference>
<accession>I3J4S9</accession>
<dbReference type="HOGENOM" id="CLU_113772_0_0_1"/>
<gene>
    <name evidence="8" type="primary">fabp4b</name>
</gene>
<evidence type="ECO:0000256" key="2">
    <source>
        <dbReference type="ARBA" id="ARBA00008390"/>
    </source>
</evidence>
<dbReference type="PANTHER" id="PTHR11955">
    <property type="entry name" value="FATTY ACID BINDING PROTEIN"/>
    <property type="match status" value="1"/>
</dbReference>
<reference evidence="9" key="1">
    <citation type="submission" date="2012-01" db="EMBL/GenBank/DDBJ databases">
        <title>The Genome Sequence of Oreochromis niloticus (Nile Tilapia).</title>
        <authorList>
            <consortium name="Broad Institute Genome Assembly Team"/>
            <consortium name="Broad Institute Sequencing Platform"/>
            <person name="Di Palma F."/>
            <person name="Johnson J."/>
            <person name="Lander E.S."/>
            <person name="Lindblad-Toh K."/>
        </authorList>
    </citation>
    <scope>NUCLEOTIDE SEQUENCE [LARGE SCALE GENOMIC DNA]</scope>
</reference>
<proteinExistence type="inferred from homology"/>
<dbReference type="InterPro" id="IPR012674">
    <property type="entry name" value="Calycin"/>
</dbReference>
<dbReference type="FunFam" id="2.40.128.20:FF:000001">
    <property type="entry name" value="Fatty acid-binding protein, adipocyte"/>
    <property type="match status" value="1"/>
</dbReference>
<dbReference type="AlphaFoldDB" id="I3J4S9"/>
<keyword evidence="4" id="KW-0845">Vitamin A</keyword>
<evidence type="ECO:0000259" key="7">
    <source>
        <dbReference type="Pfam" id="PF00061"/>
    </source>
</evidence>
<dbReference type="InterPro" id="IPR031259">
    <property type="entry name" value="ILBP"/>
</dbReference>
<dbReference type="Gene3D" id="2.40.128.20">
    <property type="match status" value="1"/>
</dbReference>
<dbReference type="GO" id="GO:0016918">
    <property type="term" value="F:retinal binding"/>
    <property type="evidence" value="ECO:0007669"/>
    <property type="project" value="UniProtKB-KW"/>
</dbReference>
<protein>
    <recommendedName>
        <fullName evidence="3">Cellular retinoic acid-binding protein 1</fullName>
    </recommendedName>
    <alternativeName>
        <fullName evidence="6">Cellular retinoic acid-binding protein I</fullName>
    </alternativeName>
</protein>
<evidence type="ECO:0000313" key="8">
    <source>
        <dbReference type="Ensembl" id="ENSONIP00000003869.1"/>
    </source>
</evidence>
<dbReference type="InParanoid" id="I3J4S9"/>
<evidence type="ECO:0000313" key="9">
    <source>
        <dbReference type="Proteomes" id="UP000005207"/>
    </source>
</evidence>
<dbReference type="SUPFAM" id="SSF50814">
    <property type="entry name" value="Lipocalins"/>
    <property type="match status" value="1"/>
</dbReference>
<evidence type="ECO:0000256" key="6">
    <source>
        <dbReference type="ARBA" id="ARBA00030108"/>
    </source>
</evidence>
<name>I3J4S9_ORENI</name>
<dbReference type="InterPro" id="IPR000566">
    <property type="entry name" value="Lipocln_cytosolic_FA-bd_dom"/>
</dbReference>
<keyword evidence="9" id="KW-1185">Reference proteome</keyword>
<dbReference type="Proteomes" id="UP000005207">
    <property type="component" value="Linkage group LG11"/>
</dbReference>
<reference evidence="8" key="2">
    <citation type="submission" date="2025-08" db="UniProtKB">
        <authorList>
            <consortium name="Ensembl"/>
        </authorList>
    </citation>
    <scope>IDENTIFICATION</scope>
</reference>
<dbReference type="Pfam" id="PF00061">
    <property type="entry name" value="Lipocalin"/>
    <property type="match status" value="1"/>
</dbReference>
<dbReference type="OMA" id="LTAKCIM"/>
<dbReference type="STRING" id="8128.ENSONIP00000003869"/>
<dbReference type="GeneTree" id="ENSGT00940000164547"/>
<dbReference type="GO" id="GO:0019841">
    <property type="term" value="F:retinol binding"/>
    <property type="evidence" value="ECO:0007669"/>
    <property type="project" value="UniProtKB-KW"/>
</dbReference>
<evidence type="ECO:0000256" key="3">
    <source>
        <dbReference type="ARBA" id="ARBA00013592"/>
    </source>
</evidence>
<comment type="similarity">
    <text evidence="2">Belongs to the calycin superfamily. Fatty-acid binding protein (FABP) family.</text>
</comment>
<organism evidence="8 9">
    <name type="scientific">Oreochromis niloticus</name>
    <name type="common">Nile tilapia</name>
    <name type="synonym">Tilapia nilotica</name>
    <dbReference type="NCBI Taxonomy" id="8128"/>
    <lineage>
        <taxon>Eukaryota</taxon>
        <taxon>Metazoa</taxon>
        <taxon>Chordata</taxon>
        <taxon>Craniata</taxon>
        <taxon>Vertebrata</taxon>
        <taxon>Euteleostomi</taxon>
        <taxon>Actinopterygii</taxon>
        <taxon>Neopterygii</taxon>
        <taxon>Teleostei</taxon>
        <taxon>Neoteleostei</taxon>
        <taxon>Acanthomorphata</taxon>
        <taxon>Ovalentaria</taxon>
        <taxon>Cichlomorphae</taxon>
        <taxon>Cichliformes</taxon>
        <taxon>Cichlidae</taxon>
        <taxon>African cichlids</taxon>
        <taxon>Pseudocrenilabrinae</taxon>
        <taxon>Oreochromini</taxon>
        <taxon>Oreochromis</taxon>
    </lineage>
</organism>
<evidence type="ECO:0000256" key="5">
    <source>
        <dbReference type="ARBA" id="ARBA00023072"/>
    </source>
</evidence>
<comment type="function">
    <text evidence="1">Cytosolic CRABPs may regulate the access of retinoic acid to the nuclear retinoic acid receptors.</text>
</comment>
<feature type="domain" description="Lipocalin/cytosolic fatty-acid binding" evidence="7">
    <location>
        <begin position="46"/>
        <end position="172"/>
    </location>
</feature>